<dbReference type="Proteomes" id="UP000460715">
    <property type="component" value="Unassembled WGS sequence"/>
</dbReference>
<evidence type="ECO:0000313" key="3">
    <source>
        <dbReference type="EMBL" id="MXP64286.1"/>
    </source>
</evidence>
<dbReference type="SUPFAM" id="SSF53850">
    <property type="entry name" value="Periplasmic binding protein-like II"/>
    <property type="match status" value="1"/>
</dbReference>
<feature type="chain" id="PRO_5032800811" evidence="2">
    <location>
        <begin position="29"/>
        <end position="356"/>
    </location>
</feature>
<gene>
    <name evidence="3" type="ORF">E0493_13120</name>
</gene>
<reference evidence="3 4" key="1">
    <citation type="submission" date="2019-03" db="EMBL/GenBank/DDBJ databases">
        <title>Roseomonas sp. a novel Roseomonas species isolated from Sea whip Gorgonian.</title>
        <authorList>
            <person name="Li F."/>
            <person name="Pan X."/>
            <person name="Huang S."/>
            <person name="Li Z."/>
            <person name="Meng B."/>
        </authorList>
    </citation>
    <scope>NUCLEOTIDE SEQUENCE [LARGE SCALE GENOMIC DNA]</scope>
    <source>
        <strain evidence="3 4">M0104</strain>
    </source>
</reference>
<feature type="signal peptide" evidence="2">
    <location>
        <begin position="1"/>
        <end position="28"/>
    </location>
</feature>
<protein>
    <submittedName>
        <fullName evidence="3">Transporter</fullName>
    </submittedName>
</protein>
<dbReference type="Gene3D" id="3.40.190.170">
    <property type="entry name" value="Bacterial extracellular solute-binding protein, family 7"/>
    <property type="match status" value="1"/>
</dbReference>
<dbReference type="PANTHER" id="PTHR33376:SF4">
    <property type="entry name" value="SIALIC ACID-BINDING PERIPLASMIC PROTEIN SIAP"/>
    <property type="match status" value="1"/>
</dbReference>
<keyword evidence="1 2" id="KW-0732">Signal</keyword>
<dbReference type="Pfam" id="PF03480">
    <property type="entry name" value="DctP"/>
    <property type="match status" value="1"/>
</dbReference>
<dbReference type="PANTHER" id="PTHR33376">
    <property type="match status" value="1"/>
</dbReference>
<dbReference type="InterPro" id="IPR018389">
    <property type="entry name" value="DctP_fam"/>
</dbReference>
<dbReference type="InterPro" id="IPR038404">
    <property type="entry name" value="TRAP_DctP_sf"/>
</dbReference>
<evidence type="ECO:0000256" key="2">
    <source>
        <dbReference type="SAM" id="SignalP"/>
    </source>
</evidence>
<dbReference type="EMBL" id="SNVJ01000010">
    <property type="protein sequence ID" value="MXP64286.1"/>
    <property type="molecule type" value="Genomic_DNA"/>
</dbReference>
<dbReference type="NCBIfam" id="NF037995">
    <property type="entry name" value="TRAP_S1"/>
    <property type="match status" value="1"/>
</dbReference>
<name>A0A845BDU1_9PROT</name>
<sequence length="356" mass="38534">MRDAHVKKRVLLGAALAALLPLLGRAAAQDLPKLQFKAVGLNGPTVASTVDEIPFWRNTIPQASNGAITVDITPLDQMGIDDKTMLRLLKLGVMDFASMDISKMAGDDPRFEGCDLAGLTLEPDKARAACKAWAPVLDQQMQKNWNAKLLAIGGNPPQVFWCRSAIGGLDDLKGKKVRVFNNTMRDFLQGVGATAVSMAFAEVVPALNNGVVDCAVTGSLSGNTAGWTEVTKSIYPMSLGWSINALAVNLKTWNSMDPKVQAFFLEQMKAYEDKMWETVRQATAQAETCNTGRQPCTMGKPADMKILEVTPEEEAKRKSLVEGPVLSNWAKRCGTECAQAWNEKVGPVVGLKAPVR</sequence>
<comment type="caution">
    <text evidence="3">The sequence shown here is derived from an EMBL/GenBank/DDBJ whole genome shotgun (WGS) entry which is preliminary data.</text>
</comment>
<evidence type="ECO:0000313" key="4">
    <source>
        <dbReference type="Proteomes" id="UP000460715"/>
    </source>
</evidence>
<evidence type="ECO:0000256" key="1">
    <source>
        <dbReference type="ARBA" id="ARBA00022729"/>
    </source>
</evidence>
<proteinExistence type="predicted"/>
<dbReference type="AlphaFoldDB" id="A0A845BDU1"/>
<organism evidence="3 4">
    <name type="scientific">Teichococcus coralli</name>
    <dbReference type="NCBI Taxonomy" id="2545983"/>
    <lineage>
        <taxon>Bacteria</taxon>
        <taxon>Pseudomonadati</taxon>
        <taxon>Pseudomonadota</taxon>
        <taxon>Alphaproteobacteria</taxon>
        <taxon>Acetobacterales</taxon>
        <taxon>Roseomonadaceae</taxon>
        <taxon>Roseomonas</taxon>
    </lineage>
</organism>
<accession>A0A845BDU1</accession>
<dbReference type="GO" id="GO:0055085">
    <property type="term" value="P:transmembrane transport"/>
    <property type="evidence" value="ECO:0007669"/>
    <property type="project" value="InterPro"/>
</dbReference>
<dbReference type="CDD" id="cd13602">
    <property type="entry name" value="PBP2_TRAP_BpDctp6_7"/>
    <property type="match status" value="1"/>
</dbReference>
<keyword evidence="4" id="KW-1185">Reference proteome</keyword>